<evidence type="ECO:0000313" key="2">
    <source>
        <dbReference type="Proteomes" id="UP000635384"/>
    </source>
</evidence>
<evidence type="ECO:0000313" key="1">
    <source>
        <dbReference type="EMBL" id="MBD2843188.1"/>
    </source>
</evidence>
<gene>
    <name evidence="1" type="ORF">IB285_13080</name>
</gene>
<keyword evidence="2" id="KW-1185">Reference proteome</keyword>
<accession>A0ABR8KQZ0</accession>
<sequence length="200" mass="21169">MTTTTKQPDTAAARKAMIDSQLRTSGVNEKFVLARMIAVPREDYLPEGKASLAYIDRSIPLGDGANLASPLFYGKLLLEADPRAEDNVLIVEGGTAYLEELVRPLVAEVDTVTAADAVAGKLPAGKAYSLIMVDGAIEQLPPALASGLADDGRIASGLVLRQVTRLASGRKVAGQVSLQAVEDLGIPVLHDFDKPKGWTF</sequence>
<dbReference type="SUPFAM" id="SSF53335">
    <property type="entry name" value="S-adenosyl-L-methionine-dependent methyltransferases"/>
    <property type="match status" value="1"/>
</dbReference>
<dbReference type="RefSeq" id="WP_190788578.1">
    <property type="nucleotide sequence ID" value="NZ_JACXLC010000001.1"/>
</dbReference>
<comment type="caution">
    <text evidence="1">The sequence shown here is derived from an EMBL/GenBank/DDBJ whole genome shotgun (WGS) entry which is preliminary data.</text>
</comment>
<dbReference type="Gene3D" id="3.40.50.150">
    <property type="entry name" value="Vaccinia Virus protein VP39"/>
    <property type="match status" value="1"/>
</dbReference>
<dbReference type="EMBL" id="JACXLC010000001">
    <property type="protein sequence ID" value="MBD2843188.1"/>
    <property type="molecule type" value="Genomic_DNA"/>
</dbReference>
<dbReference type="Pfam" id="PF01135">
    <property type="entry name" value="PCMT"/>
    <property type="match status" value="1"/>
</dbReference>
<dbReference type="Proteomes" id="UP000635384">
    <property type="component" value="Unassembled WGS sequence"/>
</dbReference>
<protein>
    <submittedName>
        <fullName evidence="1">Protein-L-isoaspartate O-methyltransferase</fullName>
    </submittedName>
</protein>
<dbReference type="InterPro" id="IPR029063">
    <property type="entry name" value="SAM-dependent_MTases_sf"/>
</dbReference>
<organism evidence="1 2">
    <name type="scientific">Erythrobacter rubeus</name>
    <dbReference type="NCBI Taxonomy" id="2760803"/>
    <lineage>
        <taxon>Bacteria</taxon>
        <taxon>Pseudomonadati</taxon>
        <taxon>Pseudomonadota</taxon>
        <taxon>Alphaproteobacteria</taxon>
        <taxon>Sphingomonadales</taxon>
        <taxon>Erythrobacteraceae</taxon>
        <taxon>Erythrobacter/Porphyrobacter group</taxon>
        <taxon>Erythrobacter</taxon>
    </lineage>
</organism>
<reference evidence="1 2" key="1">
    <citation type="submission" date="2020-09" db="EMBL/GenBank/DDBJ databases">
        <authorList>
            <person name="Yoon J.-W."/>
        </authorList>
    </citation>
    <scope>NUCLEOTIDE SEQUENCE [LARGE SCALE GENOMIC DNA]</scope>
    <source>
        <strain evidence="1 2">KMU-140</strain>
    </source>
</reference>
<proteinExistence type="predicted"/>
<name>A0ABR8KQZ0_9SPHN</name>